<dbReference type="Gene3D" id="3.60.15.10">
    <property type="entry name" value="Ribonuclease Z/Hydroxyacylglutathione hydrolase-like"/>
    <property type="match status" value="1"/>
</dbReference>
<evidence type="ECO:0000256" key="3">
    <source>
        <dbReference type="ARBA" id="ARBA00022723"/>
    </source>
</evidence>
<evidence type="ECO:0000256" key="4">
    <source>
        <dbReference type="ARBA" id="ARBA00022946"/>
    </source>
</evidence>
<dbReference type="InterPro" id="IPR051682">
    <property type="entry name" value="Mito_Persulfide_Diox"/>
</dbReference>
<protein>
    <submittedName>
        <fullName evidence="10">Zn-dependent hydrolase</fullName>
    </submittedName>
</protein>
<dbReference type="EMBL" id="CP009574">
    <property type="protein sequence ID" value="AIT10333.1"/>
    <property type="molecule type" value="Genomic_DNA"/>
</dbReference>
<name>A0A097ERX7_9GAMM</name>
<keyword evidence="6" id="KW-0007">Acetylation</keyword>
<evidence type="ECO:0000259" key="9">
    <source>
        <dbReference type="SMART" id="SM00849"/>
    </source>
</evidence>
<organism evidence="10 11">
    <name type="scientific">Candidatus Francisella endociliophora</name>
    <dbReference type="NCBI Taxonomy" id="653937"/>
    <lineage>
        <taxon>Bacteria</taxon>
        <taxon>Pseudomonadati</taxon>
        <taxon>Pseudomonadota</taxon>
        <taxon>Gammaproteobacteria</taxon>
        <taxon>Thiotrichales</taxon>
        <taxon>Francisellaceae</taxon>
        <taxon>Francisella</taxon>
    </lineage>
</organism>
<keyword evidence="7" id="KW-0560">Oxidoreductase</keyword>
<dbReference type="PANTHER" id="PTHR43084:SF1">
    <property type="entry name" value="PERSULFIDE DIOXYGENASE ETHE1, MITOCHONDRIAL"/>
    <property type="match status" value="1"/>
</dbReference>
<keyword evidence="11" id="KW-1185">Reference proteome</keyword>
<dbReference type="RefSeq" id="WP_040010772.1">
    <property type="nucleotide sequence ID" value="NZ_CP009574.1"/>
</dbReference>
<evidence type="ECO:0000313" key="10">
    <source>
        <dbReference type="EMBL" id="AIT10333.1"/>
    </source>
</evidence>
<sequence>MIFRQLFDYDTWTYTYLIASGQGREAIIIDPVDTQIDKYHKLLNELDIKLVAAIDTHVHADHITAIGQLRNDTKCNSIMGAHTKAECVSVKIKEDETVDFDGLKLKAIYTPGHTDDSYSFILGDKLFTGDTLFIRGTGRTDFQHGDSFAQYDSIKNKLFKLPEDTIVYPGHDYNGFTSSTIGEEIKFNPRLQVKSAEEYAELMANLNLPNPKYMDIAVPANLKCGLVK</sequence>
<dbReference type="CDD" id="cd07724">
    <property type="entry name" value="POD-like_MBL-fold"/>
    <property type="match status" value="1"/>
</dbReference>
<dbReference type="PANTHER" id="PTHR43084">
    <property type="entry name" value="PERSULFIDE DIOXYGENASE ETHE1"/>
    <property type="match status" value="1"/>
</dbReference>
<accession>A0A097ERX7</accession>
<evidence type="ECO:0000256" key="1">
    <source>
        <dbReference type="ARBA" id="ARBA00001954"/>
    </source>
</evidence>
<dbReference type="eggNOG" id="COG0491">
    <property type="taxonomic scope" value="Bacteria"/>
</dbReference>
<gene>
    <name evidence="10" type="ORF">LO80_08680</name>
</gene>
<keyword evidence="5" id="KW-0223">Dioxygenase</keyword>
<keyword evidence="4" id="KW-0809">Transit peptide</keyword>
<dbReference type="OrthoDB" id="9784009at2"/>
<dbReference type="SMART" id="SM00849">
    <property type="entry name" value="Lactamase_B"/>
    <property type="match status" value="1"/>
</dbReference>
<dbReference type="GO" id="GO:0006749">
    <property type="term" value="P:glutathione metabolic process"/>
    <property type="evidence" value="ECO:0007669"/>
    <property type="project" value="InterPro"/>
</dbReference>
<evidence type="ECO:0000256" key="2">
    <source>
        <dbReference type="ARBA" id="ARBA00006759"/>
    </source>
</evidence>
<dbReference type="InterPro" id="IPR044528">
    <property type="entry name" value="POD-like_MBL-fold"/>
</dbReference>
<dbReference type="InterPro" id="IPR036866">
    <property type="entry name" value="RibonucZ/Hydroxyglut_hydro"/>
</dbReference>
<dbReference type="SUPFAM" id="SSF56281">
    <property type="entry name" value="Metallo-hydrolase/oxidoreductase"/>
    <property type="match status" value="1"/>
</dbReference>
<keyword evidence="10" id="KW-0378">Hydrolase</keyword>
<dbReference type="AlphaFoldDB" id="A0A097ERX7"/>
<dbReference type="GO" id="GO:0070813">
    <property type="term" value="P:hydrogen sulfide metabolic process"/>
    <property type="evidence" value="ECO:0007669"/>
    <property type="project" value="TreeGrafter"/>
</dbReference>
<evidence type="ECO:0000256" key="7">
    <source>
        <dbReference type="ARBA" id="ARBA00023002"/>
    </source>
</evidence>
<evidence type="ECO:0000256" key="5">
    <source>
        <dbReference type="ARBA" id="ARBA00022964"/>
    </source>
</evidence>
<comment type="cofactor">
    <cofactor evidence="1">
        <name>Fe(2+)</name>
        <dbReference type="ChEBI" id="CHEBI:29033"/>
    </cofactor>
</comment>
<reference evidence="10 11" key="1">
    <citation type="submission" date="2014-10" db="EMBL/GenBank/DDBJ databases">
        <title>Whole genome sequence of Francisella endociliophora strain FSC1006, isolated from a laboratory culture of the marine ciliate Euplotes raikovi.</title>
        <authorList>
            <person name="Granberg M."/>
            <person name="Backman S."/>
            <person name="Lundmark E."/>
            <person name="Nilsson E."/>
            <person name="Karlsson E."/>
            <person name="Thelaus J."/>
            <person name="Ohrman C."/>
            <person name="Larkeryd A."/>
            <person name="Stenberg P."/>
        </authorList>
    </citation>
    <scope>NUCLEOTIDE SEQUENCE [LARGE SCALE GENOMIC DNA]</scope>
    <source>
        <strain evidence="10 11">FSC1006</strain>
    </source>
</reference>
<keyword evidence="8" id="KW-0408">Iron</keyword>
<evidence type="ECO:0000256" key="6">
    <source>
        <dbReference type="ARBA" id="ARBA00022990"/>
    </source>
</evidence>
<dbReference type="GO" id="GO:0050313">
    <property type="term" value="F:sulfur dioxygenase activity"/>
    <property type="evidence" value="ECO:0007669"/>
    <property type="project" value="InterPro"/>
</dbReference>
<dbReference type="InterPro" id="IPR001279">
    <property type="entry name" value="Metallo-B-lactamas"/>
</dbReference>
<dbReference type="FunFam" id="3.60.15.10:FF:000013">
    <property type="entry name" value="Persulfide dioxygenase ETHE1, mitochondrial"/>
    <property type="match status" value="1"/>
</dbReference>
<dbReference type="GO" id="GO:0016787">
    <property type="term" value="F:hydrolase activity"/>
    <property type="evidence" value="ECO:0007669"/>
    <property type="project" value="UniProtKB-KW"/>
</dbReference>
<evidence type="ECO:0000313" key="11">
    <source>
        <dbReference type="Proteomes" id="UP000029672"/>
    </source>
</evidence>
<feature type="domain" description="Metallo-beta-lactamase" evidence="9">
    <location>
        <begin position="12"/>
        <end position="171"/>
    </location>
</feature>
<dbReference type="Proteomes" id="UP000029672">
    <property type="component" value="Chromosome"/>
</dbReference>
<comment type="similarity">
    <text evidence="2">Belongs to the metallo-beta-lactamase superfamily. Glyoxalase II family.</text>
</comment>
<proteinExistence type="inferred from homology"/>
<dbReference type="GO" id="GO:0046872">
    <property type="term" value="F:metal ion binding"/>
    <property type="evidence" value="ECO:0007669"/>
    <property type="project" value="UniProtKB-KW"/>
</dbReference>
<keyword evidence="3" id="KW-0479">Metal-binding</keyword>
<evidence type="ECO:0000256" key="8">
    <source>
        <dbReference type="ARBA" id="ARBA00023004"/>
    </source>
</evidence>
<dbReference type="STRING" id="1547445.LO80_08680"/>
<dbReference type="KEGG" id="frf:LO80_08680"/>
<dbReference type="HOGENOM" id="CLU_030571_7_0_6"/>
<dbReference type="Pfam" id="PF00753">
    <property type="entry name" value="Lactamase_B"/>
    <property type="match status" value="1"/>
</dbReference>